<keyword evidence="1" id="KW-0067">ATP-binding</keyword>
<name>A0A2T4DAE9_9BACT</name>
<comment type="caution">
    <text evidence="1">The sequence shown here is derived from an EMBL/GenBank/DDBJ whole genome shotgun (WGS) entry which is preliminary data.</text>
</comment>
<proteinExistence type="predicted"/>
<dbReference type="Proteomes" id="UP000240608">
    <property type="component" value="Unassembled WGS sequence"/>
</dbReference>
<dbReference type="GO" id="GO:0005524">
    <property type="term" value="F:ATP binding"/>
    <property type="evidence" value="ECO:0007669"/>
    <property type="project" value="UniProtKB-KW"/>
</dbReference>
<evidence type="ECO:0000313" key="1">
    <source>
        <dbReference type="EMBL" id="PTB90799.1"/>
    </source>
</evidence>
<dbReference type="Gene3D" id="3.40.50.300">
    <property type="entry name" value="P-loop containing nucleotide triphosphate hydrolases"/>
    <property type="match status" value="1"/>
</dbReference>
<reference evidence="1 2" key="1">
    <citation type="submission" date="2018-03" db="EMBL/GenBank/DDBJ databases">
        <title>Cross-interface Injection: A General Nanoliter Liquid Handling Method Applied to Single Cells Genome Amplification Automated Nanoliter Liquid Handling Applied to Single Cell Multiple Displacement Amplification.</title>
        <authorList>
            <person name="Yun J."/>
            <person name="Xu P."/>
            <person name="Xu J."/>
            <person name="Dai X."/>
            <person name="Wang Y."/>
            <person name="Zheng X."/>
            <person name="Cao C."/>
            <person name="Yi Q."/>
            <person name="Zhu Y."/>
            <person name="Wang L."/>
            <person name="Dong Z."/>
            <person name="Huang Y."/>
            <person name="Huang L."/>
            <person name="Du W."/>
        </authorList>
    </citation>
    <scope>NUCLEOTIDE SEQUENCE [LARGE SCALE GENOMIC DNA]</scope>
    <source>
        <strain evidence="1 2">Z-D1-2</strain>
    </source>
</reference>
<evidence type="ECO:0000313" key="2">
    <source>
        <dbReference type="Proteomes" id="UP000240608"/>
    </source>
</evidence>
<organism evidence="1 2">
    <name type="scientific">Marivirga lumbricoides</name>
    <dbReference type="NCBI Taxonomy" id="1046115"/>
    <lineage>
        <taxon>Bacteria</taxon>
        <taxon>Pseudomonadati</taxon>
        <taxon>Bacteroidota</taxon>
        <taxon>Cytophagia</taxon>
        <taxon>Cytophagales</taxon>
        <taxon>Marivirgaceae</taxon>
        <taxon>Marivirga</taxon>
    </lineage>
</organism>
<feature type="non-terminal residue" evidence="1">
    <location>
        <position position="1"/>
    </location>
</feature>
<dbReference type="AlphaFoldDB" id="A0A2T4DAE9"/>
<protein>
    <submittedName>
        <fullName evidence="1">ABC transporter ATP-binding protein</fullName>
    </submittedName>
</protein>
<dbReference type="SUPFAM" id="SSF52540">
    <property type="entry name" value="P-loop containing nucleoside triphosphate hydrolases"/>
    <property type="match status" value="1"/>
</dbReference>
<gene>
    <name evidence="1" type="ORF">C9994_16750</name>
</gene>
<accession>A0A2T4DAE9</accession>
<dbReference type="InterPro" id="IPR027417">
    <property type="entry name" value="P-loop_NTPase"/>
</dbReference>
<sequence length="48" mass="5297">LYVTHDQKEAMNTGDYIVVMNAGKIEAAGSKEEVSRSSSEFVKSFLKT</sequence>
<keyword evidence="1" id="KW-0547">Nucleotide-binding</keyword>
<dbReference type="EMBL" id="PYVU01000562">
    <property type="protein sequence ID" value="PTB90799.1"/>
    <property type="molecule type" value="Genomic_DNA"/>
</dbReference>